<protein>
    <submittedName>
        <fullName evidence="2">Transglutaminase-like enzyme, putative cysteine protease</fullName>
    </submittedName>
</protein>
<name>A0A1H8KC53_9BURK</name>
<proteinExistence type="predicted"/>
<dbReference type="Gene3D" id="2.60.40.2250">
    <property type="match status" value="1"/>
</dbReference>
<gene>
    <name evidence="2" type="ORF">SAMN02745977_02293</name>
</gene>
<dbReference type="Proteomes" id="UP000199531">
    <property type="component" value="Unassembled WGS sequence"/>
</dbReference>
<evidence type="ECO:0000313" key="2">
    <source>
        <dbReference type="EMBL" id="SEN90076.1"/>
    </source>
</evidence>
<dbReference type="SMART" id="SM00460">
    <property type="entry name" value="TGc"/>
    <property type="match status" value="1"/>
</dbReference>
<keyword evidence="2" id="KW-0645">Protease</keyword>
<organism evidence="2 3">
    <name type="scientific">Brachymonas denitrificans DSM 15123</name>
    <dbReference type="NCBI Taxonomy" id="1121117"/>
    <lineage>
        <taxon>Bacteria</taxon>
        <taxon>Pseudomonadati</taxon>
        <taxon>Pseudomonadota</taxon>
        <taxon>Betaproteobacteria</taxon>
        <taxon>Burkholderiales</taxon>
        <taxon>Comamonadaceae</taxon>
        <taxon>Brachymonas</taxon>
    </lineage>
</organism>
<keyword evidence="3" id="KW-1185">Reference proteome</keyword>
<dbReference type="STRING" id="1121117.SAMN02745977_02293"/>
<dbReference type="OrthoDB" id="5438043at2"/>
<dbReference type="InterPro" id="IPR002931">
    <property type="entry name" value="Transglutaminase-like"/>
</dbReference>
<dbReference type="PANTHER" id="PTHR33490:SF12">
    <property type="entry name" value="BLL5557 PROTEIN"/>
    <property type="match status" value="1"/>
</dbReference>
<dbReference type="InterPro" id="IPR038765">
    <property type="entry name" value="Papain-like_cys_pep_sf"/>
</dbReference>
<keyword evidence="2" id="KW-0378">Hydrolase</keyword>
<dbReference type="GO" id="GO:0008233">
    <property type="term" value="F:peptidase activity"/>
    <property type="evidence" value="ECO:0007669"/>
    <property type="project" value="UniProtKB-KW"/>
</dbReference>
<dbReference type="PANTHER" id="PTHR33490">
    <property type="entry name" value="BLR5614 PROTEIN-RELATED"/>
    <property type="match status" value="1"/>
</dbReference>
<accession>A0A1H8KC53</accession>
<dbReference type="GO" id="GO:0006508">
    <property type="term" value="P:proteolysis"/>
    <property type="evidence" value="ECO:0007669"/>
    <property type="project" value="UniProtKB-KW"/>
</dbReference>
<dbReference type="Pfam" id="PF01841">
    <property type="entry name" value="Transglut_core"/>
    <property type="match status" value="1"/>
</dbReference>
<dbReference type="RefSeq" id="WP_091818061.1">
    <property type="nucleotide sequence ID" value="NZ_FOCW01000010.1"/>
</dbReference>
<dbReference type="EMBL" id="FOCW01000010">
    <property type="protein sequence ID" value="SEN90076.1"/>
    <property type="molecule type" value="Genomic_DNA"/>
</dbReference>
<sequence length="279" mass="30848">MLIQTGFDIILTVAAPTQVLSLLQIHPSRAGDIQPGSEHFSVDPALDVQHYQDGFGNRCSRISVPEGLTEIRLHGAALVHDSGLPDPQHPEARQLPLHELPNEVLQFLLPSRYCDFEGDLMQFAWEQFGHTPTGWARVQAICDYVHQHLKFDYQAACATRTATQGWQEGTGVCRDFAQMAVALCRCMNIPARYATGYLGDIGVPAAPYPMDFSAWFEVFLEGGWHTFDARHNIPRIGRIVLGYGRDAADVPITMGFGPSELKRFDVVTDEVTAPEAVSA</sequence>
<evidence type="ECO:0000313" key="3">
    <source>
        <dbReference type="Proteomes" id="UP000199531"/>
    </source>
</evidence>
<evidence type="ECO:0000259" key="1">
    <source>
        <dbReference type="SMART" id="SM00460"/>
    </source>
</evidence>
<dbReference type="SUPFAM" id="SSF54001">
    <property type="entry name" value="Cysteine proteinases"/>
    <property type="match status" value="1"/>
</dbReference>
<dbReference type="Gene3D" id="3.10.620.30">
    <property type="match status" value="1"/>
</dbReference>
<dbReference type="AlphaFoldDB" id="A0A1H8KC53"/>
<feature type="domain" description="Transglutaminase-like" evidence="1">
    <location>
        <begin position="165"/>
        <end position="231"/>
    </location>
</feature>
<reference evidence="2 3" key="1">
    <citation type="submission" date="2016-10" db="EMBL/GenBank/DDBJ databases">
        <authorList>
            <person name="de Groot N.N."/>
        </authorList>
    </citation>
    <scope>NUCLEOTIDE SEQUENCE [LARGE SCALE GENOMIC DNA]</scope>
    <source>
        <strain evidence="2 3">DSM 15123</strain>
    </source>
</reference>